<dbReference type="Pfam" id="PF17775">
    <property type="entry name" value="YchJ_M-like"/>
    <property type="match status" value="1"/>
</dbReference>
<dbReference type="InterPro" id="IPR036938">
    <property type="entry name" value="PAP2/HPO_sf"/>
</dbReference>
<name>A0A1Q9CD51_SYMMI</name>
<dbReference type="PANTHER" id="PTHR33747">
    <property type="entry name" value="UPF0225 PROTEIN SCO1677"/>
    <property type="match status" value="1"/>
</dbReference>
<evidence type="ECO:0000313" key="4">
    <source>
        <dbReference type="Proteomes" id="UP000186817"/>
    </source>
</evidence>
<protein>
    <submittedName>
        <fullName evidence="3">Uncharacterized protein</fullName>
    </submittedName>
</protein>
<dbReference type="Proteomes" id="UP000186817">
    <property type="component" value="Unassembled WGS sequence"/>
</dbReference>
<dbReference type="EMBL" id="LSRX01001338">
    <property type="protein sequence ID" value="OLP80852.1"/>
    <property type="molecule type" value="Genomic_DNA"/>
</dbReference>
<feature type="domain" description="Phosphatidic acid phosphatase type 2/haloperoxidase" evidence="1">
    <location>
        <begin position="409"/>
        <end position="580"/>
    </location>
</feature>
<dbReference type="OrthoDB" id="302705at2759"/>
<comment type="caution">
    <text evidence="3">The sequence shown here is derived from an EMBL/GenBank/DDBJ whole genome shotgun (WGS) entry which is preliminary data.</text>
</comment>
<organism evidence="3 4">
    <name type="scientific">Symbiodinium microadriaticum</name>
    <name type="common">Dinoflagellate</name>
    <name type="synonym">Zooxanthella microadriatica</name>
    <dbReference type="NCBI Taxonomy" id="2951"/>
    <lineage>
        <taxon>Eukaryota</taxon>
        <taxon>Sar</taxon>
        <taxon>Alveolata</taxon>
        <taxon>Dinophyceae</taxon>
        <taxon>Suessiales</taxon>
        <taxon>Symbiodiniaceae</taxon>
        <taxon>Symbiodinium</taxon>
    </lineage>
</organism>
<feature type="domain" description="YchJ-like middle NTF2-like" evidence="2">
    <location>
        <begin position="267"/>
        <end position="373"/>
    </location>
</feature>
<sequence length="633" mass="71712">MAKALLASILIDFPSASGCCCGVWTQEFWQDGNATDEEREGLFEVSLRPFKNRGSAALMQKRLLSYECPYGQALPLDVTWPAVPEELTDMVEPFTILKFFAVVYAYLPWIPVRVRGVFLVCMVKNGPASAAALDHAPTNESCASEAQHMDVLDLREQSTAHASRSDSAWPMKCSLQPAECRRLWLRCLVVSSATFMCSLAGNGFCRTWAQRRGVEQKSHDFRIISNAKGFGDEGMRSPQSTRCPCLSGKQYKVCCRQVHKDLTAADTPEKMARARFSALAMKKYDFLIDTTHSTHVDFQEDRQAWKKQIVRNNRGFRYIGLNVTASEQREEDLYAVTIEAAAEPEKVSDVPKVLLLQECSLYRREGETWKYVAAEGLKREVVEGAGSAQQLVFFVIADFCICRGTRQLWILLWLGLLISINEVVVKKCFAEPRPGSRLELRGEHGRLQGSCIMTCGMPSSHSAIAMGWFTLSILDATVRTHLGTSRQATVTGGRITHTQSILMAEQKKIVDFMKNFCLVPWVKKDVLNVRELISFGLFWFFLMVPVPFMRVVLCDHTPNQVAVGSTLGLVLAVLWWRAVRVLQRRFRGMEGRQICYGLLWHDYYLPVPEHEEILRRQQQLELGQTRQPPLRTF</sequence>
<dbReference type="Pfam" id="PF01569">
    <property type="entry name" value="PAP2"/>
    <property type="match status" value="1"/>
</dbReference>
<reference evidence="3 4" key="1">
    <citation type="submission" date="2016-02" db="EMBL/GenBank/DDBJ databases">
        <title>Genome analysis of coral dinoflagellate symbionts highlights evolutionary adaptations to a symbiotic lifestyle.</title>
        <authorList>
            <person name="Aranda M."/>
            <person name="Li Y."/>
            <person name="Liew Y.J."/>
            <person name="Baumgarten S."/>
            <person name="Simakov O."/>
            <person name="Wilson M."/>
            <person name="Piel J."/>
            <person name="Ashoor H."/>
            <person name="Bougouffa S."/>
            <person name="Bajic V.B."/>
            <person name="Ryu T."/>
            <person name="Ravasi T."/>
            <person name="Bayer T."/>
            <person name="Micklem G."/>
            <person name="Kim H."/>
            <person name="Bhak J."/>
            <person name="Lajeunesse T.C."/>
            <person name="Voolstra C.R."/>
        </authorList>
    </citation>
    <scope>NUCLEOTIDE SEQUENCE [LARGE SCALE GENOMIC DNA]</scope>
    <source>
        <strain evidence="3 4">CCMP2467</strain>
    </source>
</reference>
<evidence type="ECO:0000259" key="2">
    <source>
        <dbReference type="Pfam" id="PF17775"/>
    </source>
</evidence>
<dbReference type="PANTHER" id="PTHR33747:SF1">
    <property type="entry name" value="ADENYLATE CYCLASE-ASSOCIATED CAP C-TERMINAL DOMAIN-CONTAINING PROTEIN"/>
    <property type="match status" value="1"/>
</dbReference>
<dbReference type="Pfam" id="PF02810">
    <property type="entry name" value="SEC-C"/>
    <property type="match status" value="1"/>
</dbReference>
<dbReference type="InterPro" id="IPR032710">
    <property type="entry name" value="NTF2-like_dom_sf"/>
</dbReference>
<accession>A0A1Q9CD51</accession>
<keyword evidence="4" id="KW-1185">Reference proteome</keyword>
<evidence type="ECO:0000259" key="1">
    <source>
        <dbReference type="Pfam" id="PF01569"/>
    </source>
</evidence>
<dbReference type="SUPFAM" id="SSF54427">
    <property type="entry name" value="NTF2-like"/>
    <property type="match status" value="1"/>
</dbReference>
<dbReference type="AlphaFoldDB" id="A0A1Q9CD51"/>
<dbReference type="SUPFAM" id="SSF48317">
    <property type="entry name" value="Acid phosphatase/Vanadium-dependent haloperoxidase"/>
    <property type="match status" value="1"/>
</dbReference>
<dbReference type="Gene3D" id="3.10.450.50">
    <property type="match status" value="1"/>
</dbReference>
<gene>
    <name evidence="3" type="ORF">AK812_SmicGene38688</name>
</gene>
<dbReference type="InterPro" id="IPR000326">
    <property type="entry name" value="PAP2/HPO"/>
</dbReference>
<dbReference type="InterPro" id="IPR048469">
    <property type="entry name" value="YchJ-like_M"/>
</dbReference>
<proteinExistence type="predicted"/>
<evidence type="ECO:0000313" key="3">
    <source>
        <dbReference type="EMBL" id="OLP80852.1"/>
    </source>
</evidence>
<dbReference type="InterPro" id="IPR004027">
    <property type="entry name" value="SEC_C_motif"/>
</dbReference>